<dbReference type="EMBL" id="BAAAQM010000041">
    <property type="protein sequence ID" value="GAA1989173.1"/>
    <property type="molecule type" value="Genomic_DNA"/>
</dbReference>
<name>A0ABN2SNH9_9ACTN</name>
<protein>
    <submittedName>
        <fullName evidence="1">Uncharacterized protein</fullName>
    </submittedName>
</protein>
<organism evidence="1 2">
    <name type="scientific">Catenulispora subtropica</name>
    <dbReference type="NCBI Taxonomy" id="450798"/>
    <lineage>
        <taxon>Bacteria</taxon>
        <taxon>Bacillati</taxon>
        <taxon>Actinomycetota</taxon>
        <taxon>Actinomycetes</taxon>
        <taxon>Catenulisporales</taxon>
        <taxon>Catenulisporaceae</taxon>
        <taxon>Catenulispora</taxon>
    </lineage>
</organism>
<accession>A0ABN2SNH9</accession>
<dbReference type="Proteomes" id="UP001499854">
    <property type="component" value="Unassembled WGS sequence"/>
</dbReference>
<reference evidence="1 2" key="1">
    <citation type="journal article" date="2019" name="Int. J. Syst. Evol. Microbiol.">
        <title>The Global Catalogue of Microorganisms (GCM) 10K type strain sequencing project: providing services to taxonomists for standard genome sequencing and annotation.</title>
        <authorList>
            <consortium name="The Broad Institute Genomics Platform"/>
            <consortium name="The Broad Institute Genome Sequencing Center for Infectious Disease"/>
            <person name="Wu L."/>
            <person name="Ma J."/>
        </authorList>
    </citation>
    <scope>NUCLEOTIDE SEQUENCE [LARGE SCALE GENOMIC DNA]</scope>
    <source>
        <strain evidence="1 2">JCM 16013</strain>
    </source>
</reference>
<evidence type="ECO:0000313" key="1">
    <source>
        <dbReference type="EMBL" id="GAA1989173.1"/>
    </source>
</evidence>
<dbReference type="RefSeq" id="WP_344660514.1">
    <property type="nucleotide sequence ID" value="NZ_BAAAQM010000041.1"/>
</dbReference>
<evidence type="ECO:0000313" key="2">
    <source>
        <dbReference type="Proteomes" id="UP001499854"/>
    </source>
</evidence>
<keyword evidence="2" id="KW-1185">Reference proteome</keyword>
<comment type="caution">
    <text evidence="1">The sequence shown here is derived from an EMBL/GenBank/DDBJ whole genome shotgun (WGS) entry which is preliminary data.</text>
</comment>
<proteinExistence type="predicted"/>
<gene>
    <name evidence="1" type="ORF">GCM10009838_60100</name>
</gene>
<sequence length="144" mass="16172">MTLAWIPLASGRDIELNRLEIFSTYGGMLEGYPCALINDRLLSALSKRPESPFWTPPVHVITPPRSYPEPKAARAFGPVEVLPGTYCRGAFQSDRVDERLDDVLYRSYLTVVWFQEGLDGTVADFVTAALSSLQWEQFAEDSEL</sequence>